<gene>
    <name evidence="10" type="primary">pfkB</name>
    <name evidence="10" type="ORF">ACFSUB_07655</name>
</gene>
<comment type="catalytic activity">
    <reaction evidence="7">
        <text>D-tagatofuranose 6-phosphate + ATP = D-tagatofuranose 1,6-bisphosphate + ADP + H(+)</text>
        <dbReference type="Rhea" id="RHEA:12420"/>
        <dbReference type="ChEBI" id="CHEBI:15378"/>
        <dbReference type="ChEBI" id="CHEBI:30616"/>
        <dbReference type="ChEBI" id="CHEBI:58694"/>
        <dbReference type="ChEBI" id="CHEBI:58695"/>
        <dbReference type="ChEBI" id="CHEBI:456216"/>
        <dbReference type="EC" id="2.7.1.144"/>
    </reaction>
</comment>
<dbReference type="PANTHER" id="PTHR46566">
    <property type="entry name" value="1-PHOSPHOFRUCTOKINASE-RELATED"/>
    <property type="match status" value="1"/>
</dbReference>
<keyword evidence="11" id="KW-1185">Reference proteome</keyword>
<evidence type="ECO:0000256" key="6">
    <source>
        <dbReference type="ARBA" id="ARBA00047745"/>
    </source>
</evidence>
<dbReference type="Pfam" id="PF00294">
    <property type="entry name" value="PfkB"/>
    <property type="match status" value="1"/>
</dbReference>
<comment type="pathway">
    <text evidence="7">Carbohydrate metabolism; D-tagatose 6-phosphate degradation; D-glyceraldehyde 3-phosphate and glycerone phosphate from D-tagatose 6-phosphate: step 1/2.</text>
</comment>
<evidence type="ECO:0000256" key="2">
    <source>
        <dbReference type="ARBA" id="ARBA00022679"/>
    </source>
</evidence>
<evidence type="ECO:0000256" key="5">
    <source>
        <dbReference type="ARBA" id="ARBA00022840"/>
    </source>
</evidence>
<dbReference type="InterPro" id="IPR002173">
    <property type="entry name" value="Carboh/pur_kinase_PfkB_CS"/>
</dbReference>
<comment type="similarity">
    <text evidence="1">Belongs to the carbohydrate kinase pfkB family.</text>
</comment>
<comment type="caution">
    <text evidence="10">The sequence shown here is derived from an EMBL/GenBank/DDBJ whole genome shotgun (WGS) entry which is preliminary data.</text>
</comment>
<evidence type="ECO:0000256" key="3">
    <source>
        <dbReference type="ARBA" id="ARBA00022741"/>
    </source>
</evidence>
<keyword evidence="7" id="KW-0423">Lactose metabolism</keyword>
<keyword evidence="5 7" id="KW-0067">ATP-binding</keyword>
<dbReference type="PROSITE" id="PS00583">
    <property type="entry name" value="PFKB_KINASES_1"/>
    <property type="match status" value="1"/>
</dbReference>
<dbReference type="PIRSF" id="PIRSF000535">
    <property type="entry name" value="1PFK/6PFK/LacC"/>
    <property type="match status" value="1"/>
</dbReference>
<evidence type="ECO:0000259" key="9">
    <source>
        <dbReference type="Pfam" id="PF00294"/>
    </source>
</evidence>
<protein>
    <recommendedName>
        <fullName evidence="7">Tagatose-6-phosphate kinase</fullName>
        <ecNumber evidence="7">2.7.1.144</ecNumber>
    </recommendedName>
</protein>
<dbReference type="GO" id="GO:0008662">
    <property type="term" value="F:1-phosphofructokinase activity"/>
    <property type="evidence" value="ECO:0007669"/>
    <property type="project" value="UniProtKB-EC"/>
</dbReference>
<proteinExistence type="inferred from homology"/>
<name>A0ABW5T036_9BACI</name>
<dbReference type="InterPro" id="IPR017583">
    <property type="entry name" value="Tagatose/fructose_Pkinase"/>
</dbReference>
<evidence type="ECO:0000313" key="10">
    <source>
        <dbReference type="EMBL" id="MFD2705342.1"/>
    </source>
</evidence>
<dbReference type="Proteomes" id="UP001597520">
    <property type="component" value="Unassembled WGS sequence"/>
</dbReference>
<sequence>MIYTVTLNPALDYIVDVPGFQEGTVNRSRGDIKYPGGKGINVSRVLKRLGTASTALGFIGGFTGDYIKDSLTKEGISTDFTAVEEDTRINVKLRGAEETEVNGVSPAVRDSDMKMLEDKLTQLTGQDEVVLAGSLPSVLPVDYYEQLMKTLKQQQVKVYLDTSGEPLKRALKGEPYFIKPNHKELGELYDVSIETAGDAVHYGRKLMEEQGIQHIIISMAGEGAVYLHSEGACRAVPPVREAVNSVGAGDSLVAGFIKAVQSFQKPEDILAYASAAGSATAFSEDFCTKDEVEKVQREIKVTTL</sequence>
<reference evidence="11" key="1">
    <citation type="journal article" date="2019" name="Int. J. Syst. Evol. Microbiol.">
        <title>The Global Catalogue of Microorganisms (GCM) 10K type strain sequencing project: providing services to taxonomists for standard genome sequencing and annotation.</title>
        <authorList>
            <consortium name="The Broad Institute Genomics Platform"/>
            <consortium name="The Broad Institute Genome Sequencing Center for Infectious Disease"/>
            <person name="Wu L."/>
            <person name="Ma J."/>
        </authorList>
    </citation>
    <scope>NUCLEOTIDE SEQUENCE [LARGE SCALE GENOMIC DNA]</scope>
    <source>
        <strain evidence="11">KCTC 33792</strain>
    </source>
</reference>
<dbReference type="RefSeq" id="WP_380712595.1">
    <property type="nucleotide sequence ID" value="NZ_JBHUML010000002.1"/>
</dbReference>
<dbReference type="Gene3D" id="3.40.1190.20">
    <property type="match status" value="1"/>
</dbReference>
<comment type="function">
    <text evidence="8">Catalyzes the ATP-dependent phosphorylation of fructose-l-phosphate to fructose-l,6-bisphosphate.</text>
</comment>
<dbReference type="NCBIfam" id="TIGR03168">
    <property type="entry name" value="1-PFK"/>
    <property type="match status" value="1"/>
</dbReference>
<dbReference type="InterPro" id="IPR029056">
    <property type="entry name" value="Ribokinase-like"/>
</dbReference>
<dbReference type="EMBL" id="JBHUML010000002">
    <property type="protein sequence ID" value="MFD2705342.1"/>
    <property type="molecule type" value="Genomic_DNA"/>
</dbReference>
<dbReference type="CDD" id="cd01164">
    <property type="entry name" value="FruK_PfkB_like"/>
    <property type="match status" value="1"/>
</dbReference>
<dbReference type="PANTHER" id="PTHR46566:SF1">
    <property type="entry name" value="1-PHOSPHOFRUCTOKINASE"/>
    <property type="match status" value="1"/>
</dbReference>
<dbReference type="NCBIfam" id="TIGR03828">
    <property type="entry name" value="pfkB"/>
    <property type="match status" value="1"/>
</dbReference>
<evidence type="ECO:0000256" key="4">
    <source>
        <dbReference type="ARBA" id="ARBA00022777"/>
    </source>
</evidence>
<comment type="similarity">
    <text evidence="7">Belongs to the carbohydrate kinase PfkB family. LacC subfamily.</text>
</comment>
<feature type="domain" description="Carbohydrate kinase PfkB" evidence="9">
    <location>
        <begin position="8"/>
        <end position="283"/>
    </location>
</feature>
<dbReference type="SUPFAM" id="SSF53613">
    <property type="entry name" value="Ribokinase-like"/>
    <property type="match status" value="1"/>
</dbReference>
<accession>A0ABW5T036</accession>
<keyword evidence="4 8" id="KW-0418">Kinase</keyword>
<comment type="catalytic activity">
    <reaction evidence="6 8">
        <text>beta-D-fructose 1-phosphate + ATP = beta-D-fructose 1,6-bisphosphate + ADP + H(+)</text>
        <dbReference type="Rhea" id="RHEA:14213"/>
        <dbReference type="ChEBI" id="CHEBI:15378"/>
        <dbReference type="ChEBI" id="CHEBI:30616"/>
        <dbReference type="ChEBI" id="CHEBI:32966"/>
        <dbReference type="ChEBI" id="CHEBI:138881"/>
        <dbReference type="ChEBI" id="CHEBI:456216"/>
        <dbReference type="EC" id="2.7.1.56"/>
    </reaction>
</comment>
<keyword evidence="2 7" id="KW-0808">Transferase</keyword>
<keyword evidence="3 7" id="KW-0547">Nucleotide-binding</keyword>
<dbReference type="InterPro" id="IPR011611">
    <property type="entry name" value="PfkB_dom"/>
</dbReference>
<evidence type="ECO:0000256" key="7">
    <source>
        <dbReference type="PIRNR" id="PIRNR000535"/>
    </source>
</evidence>
<evidence type="ECO:0000256" key="1">
    <source>
        <dbReference type="ARBA" id="ARBA00005380"/>
    </source>
</evidence>
<evidence type="ECO:0000313" key="11">
    <source>
        <dbReference type="Proteomes" id="UP001597520"/>
    </source>
</evidence>
<dbReference type="InterPro" id="IPR022463">
    <property type="entry name" value="1-PFruKinase"/>
</dbReference>
<dbReference type="EC" id="2.7.1.144" evidence="7"/>
<dbReference type="PROSITE" id="PS00584">
    <property type="entry name" value="PFKB_KINASES_2"/>
    <property type="match status" value="1"/>
</dbReference>
<evidence type="ECO:0000256" key="8">
    <source>
        <dbReference type="RuleBase" id="RU369061"/>
    </source>
</evidence>
<organism evidence="10 11">
    <name type="scientific">Salibacterium lacus</name>
    <dbReference type="NCBI Taxonomy" id="1898109"/>
    <lineage>
        <taxon>Bacteria</taxon>
        <taxon>Bacillati</taxon>
        <taxon>Bacillota</taxon>
        <taxon>Bacilli</taxon>
        <taxon>Bacillales</taxon>
        <taxon>Bacillaceae</taxon>
    </lineage>
</organism>